<evidence type="ECO:0000256" key="2">
    <source>
        <dbReference type="ARBA" id="ARBA00023125"/>
    </source>
</evidence>
<protein>
    <submittedName>
        <fullName evidence="6">HTH-type transcriptional repressor KstR</fullName>
    </submittedName>
</protein>
<dbReference type="Pfam" id="PF00440">
    <property type="entry name" value="TetR_N"/>
    <property type="match status" value="1"/>
</dbReference>
<keyword evidence="2 4" id="KW-0238">DNA-binding</keyword>
<dbReference type="PATRIC" id="fig|476652.3.peg.393"/>
<dbReference type="SUPFAM" id="SSF46689">
    <property type="entry name" value="Homeodomain-like"/>
    <property type="match status" value="1"/>
</dbReference>
<dbReference type="InterPro" id="IPR050109">
    <property type="entry name" value="HTH-type_TetR-like_transc_reg"/>
</dbReference>
<keyword evidence="3" id="KW-0804">Transcription</keyword>
<dbReference type="Gene3D" id="1.10.357.10">
    <property type="entry name" value="Tetracycline Repressor, domain 2"/>
    <property type="match status" value="1"/>
</dbReference>
<dbReference type="PRINTS" id="PR00455">
    <property type="entry name" value="HTHTETR"/>
</dbReference>
<proteinExistence type="predicted"/>
<gene>
    <name evidence="6" type="primary">kstR</name>
    <name evidence="6" type="ORF">DEAC_c03920</name>
</gene>
<dbReference type="SUPFAM" id="SSF48498">
    <property type="entry name" value="Tetracyclin repressor-like, C-terminal domain"/>
    <property type="match status" value="1"/>
</dbReference>
<dbReference type="InterPro" id="IPR001647">
    <property type="entry name" value="HTH_TetR"/>
</dbReference>
<feature type="domain" description="HTH tetR-type" evidence="5">
    <location>
        <begin position="12"/>
        <end position="72"/>
    </location>
</feature>
<dbReference type="InterPro" id="IPR023772">
    <property type="entry name" value="DNA-bd_HTH_TetR-type_CS"/>
</dbReference>
<dbReference type="RefSeq" id="WP_047808306.1">
    <property type="nucleotide sequence ID" value="NZ_LDZY01000001.1"/>
</dbReference>
<evidence type="ECO:0000313" key="7">
    <source>
        <dbReference type="Proteomes" id="UP000036356"/>
    </source>
</evidence>
<reference evidence="6 7" key="1">
    <citation type="submission" date="2015-06" db="EMBL/GenBank/DDBJ databases">
        <title>Draft genome of the moderately acidophilic sulfate reducer Candidatus Desulfosporosinus acididurans strain M1.</title>
        <authorList>
            <person name="Poehlein A."/>
            <person name="Petzsch P."/>
            <person name="Johnson B.D."/>
            <person name="Schloemann M."/>
            <person name="Daniel R."/>
            <person name="Muehling M."/>
        </authorList>
    </citation>
    <scope>NUCLEOTIDE SEQUENCE [LARGE SCALE GENOMIC DNA]</scope>
    <source>
        <strain evidence="6 7">M1</strain>
    </source>
</reference>
<keyword evidence="1" id="KW-0805">Transcription regulation</keyword>
<dbReference type="EMBL" id="LDZY01000001">
    <property type="protein sequence ID" value="KLU67983.1"/>
    <property type="molecule type" value="Genomic_DNA"/>
</dbReference>
<dbReference type="GO" id="GO:0003700">
    <property type="term" value="F:DNA-binding transcription factor activity"/>
    <property type="evidence" value="ECO:0007669"/>
    <property type="project" value="TreeGrafter"/>
</dbReference>
<evidence type="ECO:0000259" key="5">
    <source>
        <dbReference type="PROSITE" id="PS50977"/>
    </source>
</evidence>
<dbReference type="Proteomes" id="UP000036356">
    <property type="component" value="Unassembled WGS sequence"/>
</dbReference>
<dbReference type="AlphaFoldDB" id="A0A0J1FY96"/>
<dbReference type="InterPro" id="IPR009057">
    <property type="entry name" value="Homeodomain-like_sf"/>
</dbReference>
<name>A0A0J1FY96_9FIRM</name>
<dbReference type="STRING" id="476652.DEAC_c03920"/>
<evidence type="ECO:0000313" key="6">
    <source>
        <dbReference type="EMBL" id="KLU67983.1"/>
    </source>
</evidence>
<dbReference type="InterPro" id="IPR036271">
    <property type="entry name" value="Tet_transcr_reg_TetR-rel_C_sf"/>
</dbReference>
<sequence length="194" mass="22325">MADLSRRERKKKETREKIYANAMKLFRSQGIGATSIEQITQQADVGKGTFYNYFPTKEAVVLEFSRRTCQNLIDIGRYNPGLNIRQRLESLLHDWTDFMVRDREIAWVTIRNRDGAEYDMSLHYALLAILNVGQMNGEINRDFDPAFLAESLEGMVVQHFMRWFVSGSGNLHAEVNAALSVFLDGLLEKEQKEA</sequence>
<comment type="caution">
    <text evidence="6">The sequence shown here is derived from an EMBL/GenBank/DDBJ whole genome shotgun (WGS) entry which is preliminary data.</text>
</comment>
<dbReference type="GO" id="GO:0000976">
    <property type="term" value="F:transcription cis-regulatory region binding"/>
    <property type="evidence" value="ECO:0007669"/>
    <property type="project" value="TreeGrafter"/>
</dbReference>
<evidence type="ECO:0000256" key="1">
    <source>
        <dbReference type="ARBA" id="ARBA00023015"/>
    </source>
</evidence>
<evidence type="ECO:0000256" key="3">
    <source>
        <dbReference type="ARBA" id="ARBA00023163"/>
    </source>
</evidence>
<accession>A0A0J1FY96</accession>
<dbReference type="PROSITE" id="PS50977">
    <property type="entry name" value="HTH_TETR_2"/>
    <property type="match status" value="1"/>
</dbReference>
<feature type="DNA-binding region" description="H-T-H motif" evidence="4">
    <location>
        <begin position="35"/>
        <end position="54"/>
    </location>
</feature>
<dbReference type="PANTHER" id="PTHR30055">
    <property type="entry name" value="HTH-TYPE TRANSCRIPTIONAL REGULATOR RUTR"/>
    <property type="match status" value="1"/>
</dbReference>
<keyword evidence="7" id="KW-1185">Reference proteome</keyword>
<dbReference type="PROSITE" id="PS01081">
    <property type="entry name" value="HTH_TETR_1"/>
    <property type="match status" value="1"/>
</dbReference>
<organism evidence="6 7">
    <name type="scientific">Desulfosporosinus acididurans</name>
    <dbReference type="NCBI Taxonomy" id="476652"/>
    <lineage>
        <taxon>Bacteria</taxon>
        <taxon>Bacillati</taxon>
        <taxon>Bacillota</taxon>
        <taxon>Clostridia</taxon>
        <taxon>Eubacteriales</taxon>
        <taxon>Desulfitobacteriaceae</taxon>
        <taxon>Desulfosporosinus</taxon>
    </lineage>
</organism>
<dbReference type="PANTHER" id="PTHR30055:SF234">
    <property type="entry name" value="HTH-TYPE TRANSCRIPTIONAL REGULATOR BETI"/>
    <property type="match status" value="1"/>
</dbReference>
<evidence type="ECO:0000256" key="4">
    <source>
        <dbReference type="PROSITE-ProRule" id="PRU00335"/>
    </source>
</evidence>